<dbReference type="SUPFAM" id="SSF56672">
    <property type="entry name" value="DNA/RNA polymerases"/>
    <property type="match status" value="1"/>
</dbReference>
<feature type="domain" description="Integrase catalytic" evidence="13">
    <location>
        <begin position="1136"/>
        <end position="1237"/>
    </location>
</feature>
<dbReference type="SUPFAM" id="SSF53098">
    <property type="entry name" value="Ribonuclease H-like"/>
    <property type="match status" value="1"/>
</dbReference>
<evidence type="ECO:0000256" key="11">
    <source>
        <dbReference type="ARBA" id="ARBA00023268"/>
    </source>
</evidence>
<dbReference type="GO" id="GO:0003964">
    <property type="term" value="F:RNA-directed DNA polymerase activity"/>
    <property type="evidence" value="ECO:0007669"/>
    <property type="project" value="UniProtKB-KW"/>
</dbReference>
<organism evidence="14 15">
    <name type="scientific">Trichinella murrelli</name>
    <dbReference type="NCBI Taxonomy" id="144512"/>
    <lineage>
        <taxon>Eukaryota</taxon>
        <taxon>Metazoa</taxon>
        <taxon>Ecdysozoa</taxon>
        <taxon>Nematoda</taxon>
        <taxon>Enoplea</taxon>
        <taxon>Dorylaimia</taxon>
        <taxon>Trichinellida</taxon>
        <taxon>Trichinellidae</taxon>
        <taxon>Trichinella</taxon>
    </lineage>
</organism>
<keyword evidence="4" id="KW-0540">Nuclease</keyword>
<dbReference type="GO" id="GO:0015074">
    <property type="term" value="P:DNA integration"/>
    <property type="evidence" value="ECO:0007669"/>
    <property type="project" value="UniProtKB-KW"/>
</dbReference>
<keyword evidence="11" id="KW-0511">Multifunctional enzyme</keyword>
<dbReference type="Proteomes" id="UP000055048">
    <property type="component" value="Unassembled WGS sequence"/>
</dbReference>
<dbReference type="GO" id="GO:0003723">
    <property type="term" value="F:RNA binding"/>
    <property type="evidence" value="ECO:0007669"/>
    <property type="project" value="UniProtKB-KW"/>
</dbReference>
<dbReference type="GO" id="GO:0006508">
    <property type="term" value="P:proteolysis"/>
    <property type="evidence" value="ECO:0007669"/>
    <property type="project" value="InterPro"/>
</dbReference>
<dbReference type="Gene3D" id="3.10.10.10">
    <property type="entry name" value="HIV Type 1 Reverse Transcriptase, subunit A, domain 1"/>
    <property type="match status" value="2"/>
</dbReference>
<dbReference type="InterPro" id="IPR012337">
    <property type="entry name" value="RNaseH-like_sf"/>
</dbReference>
<dbReference type="FunFam" id="1.10.340.70:FF:000001">
    <property type="entry name" value="Retrovirus-related Pol polyprotein from transposon gypsy-like Protein"/>
    <property type="match status" value="1"/>
</dbReference>
<evidence type="ECO:0000259" key="13">
    <source>
        <dbReference type="PROSITE" id="PS50994"/>
    </source>
</evidence>
<dbReference type="EC" id="2.7.7.49" evidence="1"/>
<evidence type="ECO:0000256" key="4">
    <source>
        <dbReference type="ARBA" id="ARBA00022722"/>
    </source>
</evidence>
<evidence type="ECO:0000256" key="7">
    <source>
        <dbReference type="ARBA" id="ARBA00022842"/>
    </source>
</evidence>
<dbReference type="SUPFAM" id="SSF50630">
    <property type="entry name" value="Acid proteases"/>
    <property type="match status" value="1"/>
</dbReference>
<dbReference type="Pfam" id="PF17919">
    <property type="entry name" value="RT_RNaseH_2"/>
    <property type="match status" value="1"/>
</dbReference>
<dbReference type="STRING" id="144512.A0A0V0TN98"/>
<dbReference type="InterPro" id="IPR021109">
    <property type="entry name" value="Peptidase_aspartic_dom_sf"/>
</dbReference>
<evidence type="ECO:0000256" key="2">
    <source>
        <dbReference type="ARBA" id="ARBA00022679"/>
    </source>
</evidence>
<keyword evidence="7" id="KW-0460">Magnesium</keyword>
<dbReference type="Gene3D" id="3.30.70.270">
    <property type="match status" value="3"/>
</dbReference>
<evidence type="ECO:0000256" key="8">
    <source>
        <dbReference type="ARBA" id="ARBA00022884"/>
    </source>
</evidence>
<dbReference type="Gene3D" id="1.10.340.70">
    <property type="match status" value="1"/>
</dbReference>
<dbReference type="InterPro" id="IPR041577">
    <property type="entry name" value="RT_RNaseH_2"/>
</dbReference>
<dbReference type="FunFam" id="3.10.20.370:FF:000001">
    <property type="entry name" value="Retrovirus-related Pol polyprotein from transposon 17.6-like protein"/>
    <property type="match status" value="1"/>
</dbReference>
<dbReference type="FunFam" id="3.10.10.10:FF:000002">
    <property type="entry name" value="Retrovirus-related Pol polyprotein from transposon 17.6-like protein"/>
    <property type="match status" value="1"/>
</dbReference>
<dbReference type="InterPro" id="IPR001584">
    <property type="entry name" value="Integrase_cat-core"/>
</dbReference>
<dbReference type="InterPro" id="IPR050951">
    <property type="entry name" value="Retrovirus_Pol_polyprotein"/>
</dbReference>
<keyword evidence="5" id="KW-0255">Endonuclease</keyword>
<dbReference type="CDD" id="cd01647">
    <property type="entry name" value="RT_LTR"/>
    <property type="match status" value="1"/>
</dbReference>
<sequence length="1279" mass="145416">MAEITENVKPHPHYFVPWILINDLSTAQLQIYQNGLFNFLCDWHHGSVPKDSAEFTNLVKQRKNFQCYFVTLATRMSDPGKKEAGGVLETAVRGRTIAIPEQYDGSSDWNEWLEHFEDAAAVNGWSEAEKLKWLPLSLSKKARSTFQQLPPSTRSSYRSCVTSLKERLDPPRKAAVYRAELENRRRRARESWSDIGRDIRRLVEKAYLTLSDDAKDIIGLDKFLSTLDRPELVLLVKQRNPKNIEEAVRAALEVESFIMRPGPGLLIGTTSQTPYNADPAKNETSSNISRLTSCLERMQLRLEDIEQRMQAFQPKQRDRRGDYATERAGNGQRPERRTCYRCGRDGGDVITTRKDPYPGSDLMAVVGKINGCPTNILIDTGSAVTLVQSLSGKCWAKFEIRNQAFTHPVVIVENLVQQALLGRDFLRRFACRLNIADAVLQINGESVLLVEETTARKQPLLTTAMDHGCWSNDLKVPALREGCVPVQLLNPSGDRVTIHRGKVVATIDVVDPLPLERSPKTHVALPTAIEKLLDEVAQRTTSEELDKLRASLTDFADVFSTYDGDFGRTTRTEHHINTEDAQPIRLCPRRIPWHFREQMDGLLADMINKDIIEPSTSPWTAPVVLVKKKDGNVRFCVDFRKLNLVTKKDSYPLPRIDETIDTLAGALWFSTLDLTSGYWQGLYQFKVMSFGLCNAPATFQRVMDLTLTGLKWKMFSVLGRHSDLWENIPGAPQQSGRSTAVHQTIWLKIEASEMPRRRKNRSKQGRKVASWPTLTSTSEVRTFLGLASYYRRFVKSFASIARPLHRLTEQGRQFSWSNEAEEAFQRLKRALTTAPILAFPRFDIPFIIDTDASETGIGAVLSQKHDPEGERVIAYASRTLSKTERKYSTTRKELLSIVYFTKLFRPYLVGQRFTLRTDHDSLTWLRNFKEPEGQVARWLEHLQEYDMEVVHRRGRQHNNADAMSRRPEVTEDNGDHPTTEMPSAAVGTAAVSLASNEGAEPLEAPQDENIECVIRFLRRGRRPTDSEWRELHKESRDLVKQWKHLRLTPAGLAVVVTGKPARWVPPNHARPSILEQLHNGIGGGHLGVKKTAEKVRSRYFWPGWYRDVKAWCDRCEACARRKTPPIVNRAPMESIVVGNPMEIVAVDILGPVPRSKNGNSYIMVVTDYFTRWVEAYALPNQQAETVARKLVQQFLCRFGTPMKLLSDQGTQFQGRLCDGMVERFNRTLAMMLTTAMEEAQDDDWETRIPQVCFAYNASVHETTGYAPFEIMFGCPRDSQ</sequence>
<accession>A0A0V0TN98</accession>
<reference evidence="14 15" key="1">
    <citation type="submission" date="2015-01" db="EMBL/GenBank/DDBJ databases">
        <title>Evolution of Trichinella species and genotypes.</title>
        <authorList>
            <person name="Korhonen P.K."/>
            <person name="Edoardo P."/>
            <person name="Giuseppe L.R."/>
            <person name="Gasser R.B."/>
        </authorList>
    </citation>
    <scope>NUCLEOTIDE SEQUENCE [LARGE SCALE GENOMIC DNA]</scope>
    <source>
        <strain evidence="14">ISS417</strain>
    </source>
</reference>
<dbReference type="InterPro" id="IPR036397">
    <property type="entry name" value="RNaseH_sf"/>
</dbReference>
<dbReference type="PROSITE" id="PS00141">
    <property type="entry name" value="ASP_PROTEASE"/>
    <property type="match status" value="1"/>
</dbReference>
<dbReference type="InterPro" id="IPR043502">
    <property type="entry name" value="DNA/RNA_pol_sf"/>
</dbReference>
<keyword evidence="9" id="KW-0229">DNA integration</keyword>
<protein>
    <recommendedName>
        <fullName evidence="1">RNA-directed DNA polymerase</fullName>
        <ecNumber evidence="1">2.7.7.49</ecNumber>
    </recommendedName>
</protein>
<dbReference type="FunFam" id="3.30.420.10:FF:000032">
    <property type="entry name" value="Retrovirus-related Pol polyprotein from transposon 297-like Protein"/>
    <property type="match status" value="1"/>
</dbReference>
<evidence type="ECO:0000256" key="3">
    <source>
        <dbReference type="ARBA" id="ARBA00022695"/>
    </source>
</evidence>
<dbReference type="AlphaFoldDB" id="A0A0V0TN98"/>
<evidence type="ECO:0000256" key="6">
    <source>
        <dbReference type="ARBA" id="ARBA00022801"/>
    </source>
</evidence>
<proteinExistence type="predicted"/>
<dbReference type="GO" id="GO:0004519">
    <property type="term" value="F:endonuclease activity"/>
    <property type="evidence" value="ECO:0007669"/>
    <property type="project" value="UniProtKB-KW"/>
</dbReference>
<dbReference type="OrthoDB" id="5868531at2759"/>
<dbReference type="Gene3D" id="2.40.70.10">
    <property type="entry name" value="Acid Proteases"/>
    <property type="match status" value="1"/>
</dbReference>
<keyword evidence="10" id="KW-0695">RNA-directed DNA polymerase</keyword>
<feature type="region of interest" description="Disordered" evidence="12">
    <location>
        <begin position="955"/>
        <end position="982"/>
    </location>
</feature>
<dbReference type="GO" id="GO:0042575">
    <property type="term" value="C:DNA polymerase complex"/>
    <property type="evidence" value="ECO:0007669"/>
    <property type="project" value="UniProtKB-ARBA"/>
</dbReference>
<feature type="compositionally biased region" description="Basic and acidic residues" evidence="12">
    <location>
        <begin position="963"/>
        <end position="978"/>
    </location>
</feature>
<dbReference type="PROSITE" id="PS50994">
    <property type="entry name" value="INTEGRASE"/>
    <property type="match status" value="1"/>
</dbReference>
<evidence type="ECO:0000256" key="10">
    <source>
        <dbReference type="ARBA" id="ARBA00022918"/>
    </source>
</evidence>
<evidence type="ECO:0000256" key="5">
    <source>
        <dbReference type="ARBA" id="ARBA00022759"/>
    </source>
</evidence>
<keyword evidence="8" id="KW-0694">RNA-binding</keyword>
<dbReference type="Pfam" id="PF17921">
    <property type="entry name" value="Integrase_H2C2"/>
    <property type="match status" value="1"/>
</dbReference>
<dbReference type="InterPro" id="IPR001969">
    <property type="entry name" value="Aspartic_peptidase_AS"/>
</dbReference>
<dbReference type="PANTHER" id="PTHR37984:SF5">
    <property type="entry name" value="PROTEIN NYNRIN-LIKE"/>
    <property type="match status" value="1"/>
</dbReference>
<name>A0A0V0TN98_9BILA</name>
<feature type="compositionally biased region" description="Basic and acidic residues" evidence="12">
    <location>
        <begin position="315"/>
        <end position="325"/>
    </location>
</feature>
<evidence type="ECO:0000313" key="15">
    <source>
        <dbReference type="Proteomes" id="UP000055048"/>
    </source>
</evidence>
<keyword evidence="6" id="KW-0378">Hydrolase</keyword>
<dbReference type="Gene3D" id="3.30.420.10">
    <property type="entry name" value="Ribonuclease H-like superfamily/Ribonuclease H"/>
    <property type="match status" value="1"/>
</dbReference>
<evidence type="ECO:0000256" key="9">
    <source>
        <dbReference type="ARBA" id="ARBA00022908"/>
    </source>
</evidence>
<feature type="region of interest" description="Disordered" evidence="12">
    <location>
        <begin position="311"/>
        <end position="338"/>
    </location>
</feature>
<dbReference type="InterPro" id="IPR043128">
    <property type="entry name" value="Rev_trsase/Diguanyl_cyclase"/>
</dbReference>
<gene>
    <name evidence="14" type="primary">pol</name>
    <name evidence="14" type="ORF">T05_9380</name>
</gene>
<dbReference type="Gene3D" id="3.10.20.370">
    <property type="match status" value="1"/>
</dbReference>
<dbReference type="EMBL" id="JYDJ01000202">
    <property type="protein sequence ID" value="KRX40353.1"/>
    <property type="molecule type" value="Genomic_DNA"/>
</dbReference>
<dbReference type="CDD" id="cd00303">
    <property type="entry name" value="retropepsin_like"/>
    <property type="match status" value="1"/>
</dbReference>
<dbReference type="InterPro" id="IPR041588">
    <property type="entry name" value="Integrase_H2C2"/>
</dbReference>
<dbReference type="CDD" id="cd09274">
    <property type="entry name" value="RNase_HI_RT_Ty3"/>
    <property type="match status" value="1"/>
</dbReference>
<comment type="caution">
    <text evidence="14">The sequence shown here is derived from an EMBL/GenBank/DDBJ whole genome shotgun (WGS) entry which is preliminary data.</text>
</comment>
<evidence type="ECO:0000313" key="14">
    <source>
        <dbReference type="EMBL" id="KRX40353.1"/>
    </source>
</evidence>
<dbReference type="FunFam" id="3.30.70.270:FF:000020">
    <property type="entry name" value="Transposon Tf2-6 polyprotein-like Protein"/>
    <property type="match status" value="1"/>
</dbReference>
<dbReference type="PANTHER" id="PTHR37984">
    <property type="entry name" value="PROTEIN CBG26694"/>
    <property type="match status" value="1"/>
</dbReference>
<keyword evidence="3" id="KW-0548">Nucleotidyltransferase</keyword>
<keyword evidence="15" id="KW-1185">Reference proteome</keyword>
<dbReference type="GO" id="GO:0004190">
    <property type="term" value="F:aspartic-type endopeptidase activity"/>
    <property type="evidence" value="ECO:0007669"/>
    <property type="project" value="InterPro"/>
</dbReference>
<evidence type="ECO:0000256" key="1">
    <source>
        <dbReference type="ARBA" id="ARBA00012493"/>
    </source>
</evidence>
<dbReference type="Pfam" id="PF00665">
    <property type="entry name" value="rve"/>
    <property type="match status" value="1"/>
</dbReference>
<keyword evidence="2" id="KW-0808">Transferase</keyword>
<evidence type="ECO:0000256" key="12">
    <source>
        <dbReference type="SAM" id="MobiDB-lite"/>
    </source>
</evidence>